<dbReference type="PRINTS" id="PR00958">
    <property type="entry name" value="HOMSERKINASE"/>
</dbReference>
<dbReference type="RefSeq" id="WP_100360915.1">
    <property type="nucleotide sequence ID" value="NZ_CP045915.1"/>
</dbReference>
<keyword evidence="9 13" id="KW-0418">Kinase</keyword>
<accession>A0A5Q2THM1</accession>
<feature type="domain" description="GHMP kinase N-terminal" evidence="14">
    <location>
        <begin position="57"/>
        <end position="141"/>
    </location>
</feature>
<reference evidence="16 17" key="1">
    <citation type="submission" date="2019-11" db="EMBL/GenBank/DDBJ databases">
        <title>Gracilibacillus salitolerans sp. nov., a moderate halophile isolated from a saline soil in northwest China.</title>
        <authorList>
            <person name="Gan L."/>
        </authorList>
    </citation>
    <scope>NUCLEOTIDE SEQUENCE [LARGE SCALE GENOMIC DNA]</scope>
    <source>
        <strain evidence="16 17">SCU50</strain>
    </source>
</reference>
<keyword evidence="6 13" id="KW-0808">Transferase</keyword>
<dbReference type="PANTHER" id="PTHR20861:SF1">
    <property type="entry name" value="HOMOSERINE KINASE"/>
    <property type="match status" value="1"/>
</dbReference>
<dbReference type="KEGG" id="grc:GI584_09450"/>
<feature type="binding site" evidence="13">
    <location>
        <begin position="88"/>
        <end position="98"/>
    </location>
    <ligand>
        <name>ATP</name>
        <dbReference type="ChEBI" id="CHEBI:30616"/>
    </ligand>
</feature>
<evidence type="ECO:0000256" key="1">
    <source>
        <dbReference type="ARBA" id="ARBA00005015"/>
    </source>
</evidence>
<dbReference type="InterPro" id="IPR036554">
    <property type="entry name" value="GHMP_kinase_C_sf"/>
</dbReference>
<dbReference type="InterPro" id="IPR020568">
    <property type="entry name" value="Ribosomal_Su5_D2-typ_SF"/>
</dbReference>
<dbReference type="PANTHER" id="PTHR20861">
    <property type="entry name" value="HOMOSERINE/4-DIPHOSPHOCYTIDYL-2-C-METHYL-D-ERYTHRITOL KINASE"/>
    <property type="match status" value="1"/>
</dbReference>
<dbReference type="GO" id="GO:0005737">
    <property type="term" value="C:cytoplasm"/>
    <property type="evidence" value="ECO:0007669"/>
    <property type="project" value="UniProtKB-SubCell"/>
</dbReference>
<evidence type="ECO:0000313" key="17">
    <source>
        <dbReference type="Proteomes" id="UP000339690"/>
    </source>
</evidence>
<evidence type="ECO:0000256" key="10">
    <source>
        <dbReference type="ARBA" id="ARBA00022840"/>
    </source>
</evidence>
<keyword evidence="10 13" id="KW-0067">ATP-binding</keyword>
<evidence type="ECO:0000313" key="16">
    <source>
        <dbReference type="EMBL" id="QGH34236.1"/>
    </source>
</evidence>
<evidence type="ECO:0000256" key="9">
    <source>
        <dbReference type="ARBA" id="ARBA00022777"/>
    </source>
</evidence>
<organism evidence="16 17">
    <name type="scientific">Gracilibacillus salitolerans</name>
    <dbReference type="NCBI Taxonomy" id="2663022"/>
    <lineage>
        <taxon>Bacteria</taxon>
        <taxon>Bacillati</taxon>
        <taxon>Bacillota</taxon>
        <taxon>Bacilli</taxon>
        <taxon>Bacillales</taxon>
        <taxon>Bacillaceae</taxon>
        <taxon>Gracilibacillus</taxon>
    </lineage>
</organism>
<dbReference type="SUPFAM" id="SSF55060">
    <property type="entry name" value="GHMP Kinase, C-terminal domain"/>
    <property type="match status" value="1"/>
</dbReference>
<evidence type="ECO:0000256" key="6">
    <source>
        <dbReference type="ARBA" id="ARBA00022679"/>
    </source>
</evidence>
<dbReference type="NCBIfam" id="TIGR00191">
    <property type="entry name" value="thrB"/>
    <property type="match status" value="1"/>
</dbReference>
<comment type="catalytic activity">
    <reaction evidence="11 13">
        <text>L-homoserine + ATP = O-phospho-L-homoserine + ADP + H(+)</text>
        <dbReference type="Rhea" id="RHEA:13985"/>
        <dbReference type="ChEBI" id="CHEBI:15378"/>
        <dbReference type="ChEBI" id="CHEBI:30616"/>
        <dbReference type="ChEBI" id="CHEBI:57476"/>
        <dbReference type="ChEBI" id="CHEBI:57590"/>
        <dbReference type="ChEBI" id="CHEBI:456216"/>
        <dbReference type="EC" id="2.7.1.39"/>
    </reaction>
</comment>
<evidence type="ECO:0000256" key="12">
    <source>
        <dbReference type="ARBA" id="ARBA00049954"/>
    </source>
</evidence>
<evidence type="ECO:0000256" key="8">
    <source>
        <dbReference type="ARBA" id="ARBA00022741"/>
    </source>
</evidence>
<dbReference type="Proteomes" id="UP000339690">
    <property type="component" value="Chromosome"/>
</dbReference>
<name>A0A5Q2THM1_9BACI</name>
<dbReference type="SUPFAM" id="SSF54211">
    <property type="entry name" value="Ribosomal protein S5 domain 2-like"/>
    <property type="match status" value="1"/>
</dbReference>
<evidence type="ECO:0000256" key="11">
    <source>
        <dbReference type="ARBA" id="ARBA00049375"/>
    </source>
</evidence>
<proteinExistence type="inferred from homology"/>
<protein>
    <recommendedName>
        <fullName evidence="4 13">Homoserine kinase</fullName>
        <shortName evidence="13">HK</shortName>
        <shortName evidence="13">HSK</shortName>
        <ecNumber evidence="3 13">2.7.1.39</ecNumber>
    </recommendedName>
</protein>
<evidence type="ECO:0000256" key="7">
    <source>
        <dbReference type="ARBA" id="ARBA00022697"/>
    </source>
</evidence>
<comment type="pathway">
    <text evidence="1 13">Amino-acid biosynthesis; L-threonine biosynthesis; L-threonine from L-aspartate: step 4/5.</text>
</comment>
<gene>
    <name evidence="13" type="primary">thrB</name>
    <name evidence="16" type="ORF">GI584_09450</name>
</gene>
<evidence type="ECO:0000256" key="5">
    <source>
        <dbReference type="ARBA" id="ARBA00022605"/>
    </source>
</evidence>
<dbReference type="InterPro" id="IPR014721">
    <property type="entry name" value="Ribsml_uS5_D2-typ_fold_subgr"/>
</dbReference>
<keyword evidence="7 13" id="KW-0791">Threonine biosynthesis</keyword>
<dbReference type="GO" id="GO:0009088">
    <property type="term" value="P:threonine biosynthetic process"/>
    <property type="evidence" value="ECO:0007669"/>
    <property type="project" value="UniProtKB-UniRule"/>
</dbReference>
<dbReference type="InterPro" id="IPR000870">
    <property type="entry name" value="Homoserine_kinase"/>
</dbReference>
<feature type="domain" description="GHMP kinase C-terminal" evidence="15">
    <location>
        <begin position="201"/>
        <end position="277"/>
    </location>
</feature>
<comment type="function">
    <text evidence="12 13">Catalyzes the ATP-dependent phosphorylation of L-homoserine to L-homoserine phosphate.</text>
</comment>
<dbReference type="InterPro" id="IPR013750">
    <property type="entry name" value="GHMP_kinase_C_dom"/>
</dbReference>
<dbReference type="InterPro" id="IPR006203">
    <property type="entry name" value="GHMP_knse_ATP-bd_CS"/>
</dbReference>
<sequence length="301" mass="32967">MSWSIKVPSSTSNLGAGFDSIGLALNLYLDLQVTEADQWEFVAGSECLEGIPTGKDNLVYEIAEQVAEKFGLAGQLPACRVDMKSEIPLARGLGSSATAIIAGIELANMLLDLKLSDDDKLQIATDIEGHPDNVAPSLLGGCVIGHYDGKVSYTQIPVKGVTFVAMIPSFELKTKDARAVLPNQFTFKESVQASSVANVSVAAICKGDWETLGEMMEKDHFHQPYRKALIPHYDELYYYLNEDAYGVFLSGAGPTMIAVVDDKKVFSLVKQWKADYPDYQLLPLQVENYGSTVEKIREEIK</sequence>
<dbReference type="GO" id="GO:0005524">
    <property type="term" value="F:ATP binding"/>
    <property type="evidence" value="ECO:0007669"/>
    <property type="project" value="UniProtKB-UniRule"/>
</dbReference>
<dbReference type="EMBL" id="CP045915">
    <property type="protein sequence ID" value="QGH34236.1"/>
    <property type="molecule type" value="Genomic_DNA"/>
</dbReference>
<dbReference type="AlphaFoldDB" id="A0A5Q2THM1"/>
<dbReference type="Gene3D" id="3.30.230.10">
    <property type="match status" value="1"/>
</dbReference>
<dbReference type="Gene3D" id="3.30.70.890">
    <property type="entry name" value="GHMP kinase, C-terminal domain"/>
    <property type="match status" value="1"/>
</dbReference>
<dbReference type="InterPro" id="IPR006204">
    <property type="entry name" value="GHMP_kinase_N_dom"/>
</dbReference>
<dbReference type="EC" id="2.7.1.39" evidence="3 13"/>
<comment type="subcellular location">
    <subcellularLocation>
        <location evidence="13">Cytoplasm</location>
    </subcellularLocation>
</comment>
<dbReference type="PIRSF" id="PIRSF000676">
    <property type="entry name" value="Homoser_kin"/>
    <property type="match status" value="1"/>
</dbReference>
<dbReference type="Pfam" id="PF00288">
    <property type="entry name" value="GHMP_kinases_N"/>
    <property type="match status" value="1"/>
</dbReference>
<dbReference type="UniPathway" id="UPA00050">
    <property type="reaction ID" value="UER00064"/>
</dbReference>
<keyword evidence="17" id="KW-1185">Reference proteome</keyword>
<keyword evidence="8 13" id="KW-0547">Nucleotide-binding</keyword>
<evidence type="ECO:0000256" key="13">
    <source>
        <dbReference type="HAMAP-Rule" id="MF_00384"/>
    </source>
</evidence>
<dbReference type="GO" id="GO:0004413">
    <property type="term" value="F:homoserine kinase activity"/>
    <property type="evidence" value="ECO:0007669"/>
    <property type="project" value="UniProtKB-UniRule"/>
</dbReference>
<evidence type="ECO:0000259" key="15">
    <source>
        <dbReference type="Pfam" id="PF08544"/>
    </source>
</evidence>
<evidence type="ECO:0000256" key="2">
    <source>
        <dbReference type="ARBA" id="ARBA00007370"/>
    </source>
</evidence>
<dbReference type="PROSITE" id="PS00627">
    <property type="entry name" value="GHMP_KINASES_ATP"/>
    <property type="match status" value="1"/>
</dbReference>
<evidence type="ECO:0000259" key="14">
    <source>
        <dbReference type="Pfam" id="PF00288"/>
    </source>
</evidence>
<dbReference type="HAMAP" id="MF_00384">
    <property type="entry name" value="Homoser_kinase"/>
    <property type="match status" value="1"/>
</dbReference>
<keyword evidence="5 13" id="KW-0028">Amino-acid biosynthesis</keyword>
<comment type="similarity">
    <text evidence="2 13">Belongs to the GHMP kinase family. Homoserine kinase subfamily.</text>
</comment>
<evidence type="ECO:0000256" key="4">
    <source>
        <dbReference type="ARBA" id="ARBA00017858"/>
    </source>
</evidence>
<keyword evidence="13" id="KW-0963">Cytoplasm</keyword>
<evidence type="ECO:0000256" key="3">
    <source>
        <dbReference type="ARBA" id="ARBA00012078"/>
    </source>
</evidence>
<dbReference type="Pfam" id="PF08544">
    <property type="entry name" value="GHMP_kinases_C"/>
    <property type="match status" value="1"/>
</dbReference>